<dbReference type="InterPro" id="IPR013083">
    <property type="entry name" value="Znf_RING/FYVE/PHD"/>
</dbReference>
<proteinExistence type="predicted"/>
<keyword evidence="1" id="KW-0479">Metal-binding</keyword>
<keyword evidence="3" id="KW-0862">Zinc</keyword>
<feature type="compositionally biased region" description="Basic residues" evidence="5">
    <location>
        <begin position="256"/>
        <end position="265"/>
    </location>
</feature>
<reference evidence="7 8" key="1">
    <citation type="journal article" date="2020" name="Cell">
        <title>Large-Scale Comparative Analyses of Tick Genomes Elucidate Their Genetic Diversity and Vector Capacities.</title>
        <authorList>
            <consortium name="Tick Genome and Microbiome Consortium (TIGMIC)"/>
            <person name="Jia N."/>
            <person name="Wang J."/>
            <person name="Shi W."/>
            <person name="Du L."/>
            <person name="Sun Y."/>
            <person name="Zhan W."/>
            <person name="Jiang J.F."/>
            <person name="Wang Q."/>
            <person name="Zhang B."/>
            <person name="Ji P."/>
            <person name="Bell-Sakyi L."/>
            <person name="Cui X.M."/>
            <person name="Yuan T.T."/>
            <person name="Jiang B.G."/>
            <person name="Yang W.F."/>
            <person name="Lam T.T."/>
            <person name="Chang Q.C."/>
            <person name="Ding S.J."/>
            <person name="Wang X.J."/>
            <person name="Zhu J.G."/>
            <person name="Ruan X.D."/>
            <person name="Zhao L."/>
            <person name="Wei J.T."/>
            <person name="Ye R.Z."/>
            <person name="Que T.C."/>
            <person name="Du C.H."/>
            <person name="Zhou Y.H."/>
            <person name="Cheng J.X."/>
            <person name="Dai P.F."/>
            <person name="Guo W.B."/>
            <person name="Han X.H."/>
            <person name="Huang E.J."/>
            <person name="Li L.F."/>
            <person name="Wei W."/>
            <person name="Gao Y.C."/>
            <person name="Liu J.Z."/>
            <person name="Shao H.Z."/>
            <person name="Wang X."/>
            <person name="Wang C.C."/>
            <person name="Yang T.C."/>
            <person name="Huo Q.B."/>
            <person name="Li W."/>
            <person name="Chen H.Y."/>
            <person name="Chen S.E."/>
            <person name="Zhou L.G."/>
            <person name="Ni X.B."/>
            <person name="Tian J.H."/>
            <person name="Sheng Y."/>
            <person name="Liu T."/>
            <person name="Pan Y.S."/>
            <person name="Xia L.Y."/>
            <person name="Li J."/>
            <person name="Zhao F."/>
            <person name="Cao W.C."/>
        </authorList>
    </citation>
    <scope>NUCLEOTIDE SEQUENCE [LARGE SCALE GENOMIC DNA]</scope>
    <source>
        <strain evidence="7">HaeL-2018</strain>
    </source>
</reference>
<dbReference type="PANTHER" id="PTHR45877:SF2">
    <property type="entry name" value="E3 UBIQUITIN-PROTEIN LIGASE SINA-RELATED"/>
    <property type="match status" value="1"/>
</dbReference>
<protein>
    <recommendedName>
        <fullName evidence="6">RING-type domain-containing protein</fullName>
    </recommendedName>
</protein>
<feature type="domain" description="RING-type" evidence="6">
    <location>
        <begin position="31"/>
        <end position="66"/>
    </location>
</feature>
<dbReference type="Proteomes" id="UP000821853">
    <property type="component" value="Chromosome 1"/>
</dbReference>
<dbReference type="GO" id="GO:0005737">
    <property type="term" value="C:cytoplasm"/>
    <property type="evidence" value="ECO:0007669"/>
    <property type="project" value="TreeGrafter"/>
</dbReference>
<dbReference type="Pfam" id="PF21362">
    <property type="entry name" value="Sina_RING"/>
    <property type="match status" value="2"/>
</dbReference>
<dbReference type="InterPro" id="IPR049548">
    <property type="entry name" value="Sina-like_RING"/>
</dbReference>
<dbReference type="Gene3D" id="3.30.40.10">
    <property type="entry name" value="Zinc/RING finger domain, C3HC4 (zinc finger)"/>
    <property type="match status" value="2"/>
</dbReference>
<dbReference type="GO" id="GO:0008270">
    <property type="term" value="F:zinc ion binding"/>
    <property type="evidence" value="ECO:0007669"/>
    <property type="project" value="UniProtKB-KW"/>
</dbReference>
<dbReference type="PROSITE" id="PS50089">
    <property type="entry name" value="ZF_RING_2"/>
    <property type="match status" value="1"/>
</dbReference>
<evidence type="ECO:0000256" key="5">
    <source>
        <dbReference type="SAM" id="MobiDB-lite"/>
    </source>
</evidence>
<dbReference type="PANTHER" id="PTHR45877">
    <property type="entry name" value="E3 UBIQUITIN-PROTEIN LIGASE SIAH2"/>
    <property type="match status" value="1"/>
</dbReference>
<dbReference type="SUPFAM" id="SSF49599">
    <property type="entry name" value="TRAF domain-like"/>
    <property type="match status" value="1"/>
</dbReference>
<evidence type="ECO:0000259" key="6">
    <source>
        <dbReference type="PROSITE" id="PS50089"/>
    </source>
</evidence>
<evidence type="ECO:0000256" key="4">
    <source>
        <dbReference type="PROSITE-ProRule" id="PRU00175"/>
    </source>
</evidence>
<organism evidence="7 8">
    <name type="scientific">Haemaphysalis longicornis</name>
    <name type="common">Bush tick</name>
    <dbReference type="NCBI Taxonomy" id="44386"/>
    <lineage>
        <taxon>Eukaryota</taxon>
        <taxon>Metazoa</taxon>
        <taxon>Ecdysozoa</taxon>
        <taxon>Arthropoda</taxon>
        <taxon>Chelicerata</taxon>
        <taxon>Arachnida</taxon>
        <taxon>Acari</taxon>
        <taxon>Parasitiformes</taxon>
        <taxon>Ixodida</taxon>
        <taxon>Ixodoidea</taxon>
        <taxon>Ixodidae</taxon>
        <taxon>Haemaphysalinae</taxon>
        <taxon>Haemaphysalis</taxon>
    </lineage>
</organism>
<dbReference type="AlphaFoldDB" id="A0A9J6FD32"/>
<dbReference type="Pfam" id="PF21361">
    <property type="entry name" value="Sina_ZnF"/>
    <property type="match status" value="1"/>
</dbReference>
<evidence type="ECO:0000256" key="2">
    <source>
        <dbReference type="ARBA" id="ARBA00022771"/>
    </source>
</evidence>
<dbReference type="EMBL" id="JABSTR010000001">
    <property type="protein sequence ID" value="KAH9360536.1"/>
    <property type="molecule type" value="Genomic_DNA"/>
</dbReference>
<dbReference type="VEuPathDB" id="VectorBase:HLOH_054585"/>
<keyword evidence="2 4" id="KW-0863">Zinc-finger</keyword>
<sequence>MSRQPAGGGSGGKSEDRDLVSASALASLFVCPVCRDYVQPPILQCFQGHIVCSACCRKLFTCPICRTPLSGTIRNLAMENVARMVFFPCKYSRMGCTAQLPHSDQHEHEEVCEFSGSSSAGVPVVAFPLGEMSRQAAGGGNGGQSEARGWVSASALANLFVCHVCRDYVRPPILQCHNGPFICCSCRQKITRCPTGRAPISEGTRKPPGQSQAAILKHSALTLKSTVLCIVLWLVSARLRPDKASEAHRLPGSHATRARMPHNHT</sequence>
<comment type="caution">
    <text evidence="7">The sequence shown here is derived from an EMBL/GenBank/DDBJ whole genome shotgun (WGS) entry which is preliminary data.</text>
</comment>
<accession>A0A9J6FD32</accession>
<dbReference type="SUPFAM" id="SSF57850">
    <property type="entry name" value="RING/U-box"/>
    <property type="match status" value="1"/>
</dbReference>
<feature type="region of interest" description="Disordered" evidence="5">
    <location>
        <begin position="245"/>
        <end position="265"/>
    </location>
</feature>
<dbReference type="InterPro" id="IPR004162">
    <property type="entry name" value="SINA-like_animal"/>
</dbReference>
<evidence type="ECO:0000313" key="7">
    <source>
        <dbReference type="EMBL" id="KAH9360536.1"/>
    </source>
</evidence>
<dbReference type="OrthoDB" id="941555at2759"/>
<dbReference type="InterPro" id="IPR001841">
    <property type="entry name" value="Znf_RING"/>
</dbReference>
<gene>
    <name evidence="7" type="ORF">HPB48_016430</name>
</gene>
<evidence type="ECO:0000256" key="1">
    <source>
        <dbReference type="ARBA" id="ARBA00022723"/>
    </source>
</evidence>
<evidence type="ECO:0000313" key="8">
    <source>
        <dbReference type="Proteomes" id="UP000821853"/>
    </source>
</evidence>
<dbReference type="GO" id="GO:0031624">
    <property type="term" value="F:ubiquitin conjugating enzyme binding"/>
    <property type="evidence" value="ECO:0007669"/>
    <property type="project" value="TreeGrafter"/>
</dbReference>
<keyword evidence="8" id="KW-1185">Reference proteome</keyword>
<dbReference type="GO" id="GO:0043161">
    <property type="term" value="P:proteasome-mediated ubiquitin-dependent protein catabolic process"/>
    <property type="evidence" value="ECO:0007669"/>
    <property type="project" value="TreeGrafter"/>
</dbReference>
<dbReference type="GO" id="GO:0061630">
    <property type="term" value="F:ubiquitin protein ligase activity"/>
    <property type="evidence" value="ECO:0007669"/>
    <property type="project" value="TreeGrafter"/>
</dbReference>
<name>A0A9J6FD32_HAELO</name>
<evidence type="ECO:0000256" key="3">
    <source>
        <dbReference type="ARBA" id="ARBA00022833"/>
    </source>
</evidence>